<protein>
    <submittedName>
        <fullName evidence="2">Uncharacterized protein</fullName>
    </submittedName>
</protein>
<dbReference type="AlphaFoldDB" id="A0A4U0RLB3"/>
<name>A0A4U0RLB3_9ACTN</name>
<feature type="region of interest" description="Disordered" evidence="1">
    <location>
        <begin position="86"/>
        <end position="192"/>
    </location>
</feature>
<accession>A0A4U0RLB3</accession>
<evidence type="ECO:0000313" key="2">
    <source>
        <dbReference type="EMBL" id="TJZ96087.1"/>
    </source>
</evidence>
<feature type="compositionally biased region" description="Basic residues" evidence="1">
    <location>
        <begin position="139"/>
        <end position="168"/>
    </location>
</feature>
<comment type="caution">
    <text evidence="2">The sequence shown here is derived from an EMBL/GenBank/DDBJ whole genome shotgun (WGS) entry which is preliminary data.</text>
</comment>
<dbReference type="Proteomes" id="UP000305778">
    <property type="component" value="Unassembled WGS sequence"/>
</dbReference>
<organism evidence="2 3">
    <name type="scientific">Actinacidiphila oryziradicis</name>
    <dbReference type="NCBI Taxonomy" id="2571141"/>
    <lineage>
        <taxon>Bacteria</taxon>
        <taxon>Bacillati</taxon>
        <taxon>Actinomycetota</taxon>
        <taxon>Actinomycetes</taxon>
        <taxon>Kitasatosporales</taxon>
        <taxon>Streptomycetaceae</taxon>
        <taxon>Actinacidiphila</taxon>
    </lineage>
</organism>
<feature type="compositionally biased region" description="Basic residues" evidence="1">
    <location>
        <begin position="100"/>
        <end position="119"/>
    </location>
</feature>
<feature type="region of interest" description="Disordered" evidence="1">
    <location>
        <begin position="28"/>
        <end position="65"/>
    </location>
</feature>
<sequence>MLLRLAYLTVTNTFAALRLLPIGDRAKTKTNDLINSPNRGFRAGQVGNGVESRPLRSSHASPGEKNSAGSYYVVIRWMAWQKRVSRSALNRPRPSESRPRQQKAVRTSRHSWSPHHSPRPRAGSALRHPSQTSTPPLRPPKRKPIPSYGRPRKRWRRRKRTASARRSWRPALAPPLYVPAGLPHELGLSHMP</sequence>
<reference evidence="2 3" key="1">
    <citation type="submission" date="2019-04" db="EMBL/GenBank/DDBJ databases">
        <title>Streptomyces oryziradicis sp. nov., a novel actinomycete isolated from rhizosphere soil of rice (Oryza sativa L.).</title>
        <authorList>
            <person name="Li C."/>
        </authorList>
    </citation>
    <scope>NUCLEOTIDE SEQUENCE [LARGE SCALE GENOMIC DNA]</scope>
    <source>
        <strain evidence="2 3">NEAU-C40</strain>
    </source>
</reference>
<evidence type="ECO:0000256" key="1">
    <source>
        <dbReference type="SAM" id="MobiDB-lite"/>
    </source>
</evidence>
<evidence type="ECO:0000313" key="3">
    <source>
        <dbReference type="Proteomes" id="UP000305778"/>
    </source>
</evidence>
<keyword evidence="3" id="KW-1185">Reference proteome</keyword>
<proteinExistence type="predicted"/>
<gene>
    <name evidence="2" type="ORF">FCI23_51445</name>
</gene>
<dbReference type="EMBL" id="SUMC01000168">
    <property type="protein sequence ID" value="TJZ96087.1"/>
    <property type="molecule type" value="Genomic_DNA"/>
</dbReference>